<feature type="non-terminal residue" evidence="1">
    <location>
        <position position="1"/>
    </location>
</feature>
<evidence type="ECO:0000313" key="1">
    <source>
        <dbReference type="EMBL" id="KAH7091081.1"/>
    </source>
</evidence>
<evidence type="ECO:0008006" key="3">
    <source>
        <dbReference type="Google" id="ProtNLM"/>
    </source>
</evidence>
<dbReference type="AlphaFoldDB" id="A0A8K0RCI8"/>
<name>A0A8K0RCI8_9PLEO</name>
<dbReference type="EMBL" id="JAGMVJ010000004">
    <property type="protein sequence ID" value="KAH7091081.1"/>
    <property type="molecule type" value="Genomic_DNA"/>
</dbReference>
<keyword evidence="2" id="KW-1185">Reference proteome</keyword>
<gene>
    <name evidence="1" type="ORF">FB567DRAFT_426793</name>
</gene>
<proteinExistence type="predicted"/>
<sequence length="177" mass="20232">LPVELWLAILEQTSIIDAKHLWTVVRHVSRSFRTLAESAFASSQLQGFAISLSLPRRAPASNALVWPGAIPQAQIVMSFDRTASNSVYAIFASQETIGKDAERQSLEYLKDSNVLPLERLLAAPAWVFFNTNHLTGVTLKIPERITWDKERKVWIWEVEWKALISQFYQAKKLARRR</sequence>
<protein>
    <recommendedName>
        <fullName evidence="3">F-box domain-containing protein</fullName>
    </recommendedName>
</protein>
<dbReference type="OrthoDB" id="2997776at2759"/>
<dbReference type="Proteomes" id="UP000813461">
    <property type="component" value="Unassembled WGS sequence"/>
</dbReference>
<feature type="non-terminal residue" evidence="1">
    <location>
        <position position="177"/>
    </location>
</feature>
<comment type="caution">
    <text evidence="1">The sequence shown here is derived from an EMBL/GenBank/DDBJ whole genome shotgun (WGS) entry which is preliminary data.</text>
</comment>
<evidence type="ECO:0000313" key="2">
    <source>
        <dbReference type="Proteomes" id="UP000813461"/>
    </source>
</evidence>
<reference evidence="1" key="1">
    <citation type="journal article" date="2021" name="Nat. Commun.">
        <title>Genetic determinants of endophytism in the Arabidopsis root mycobiome.</title>
        <authorList>
            <person name="Mesny F."/>
            <person name="Miyauchi S."/>
            <person name="Thiergart T."/>
            <person name="Pickel B."/>
            <person name="Atanasova L."/>
            <person name="Karlsson M."/>
            <person name="Huettel B."/>
            <person name="Barry K.W."/>
            <person name="Haridas S."/>
            <person name="Chen C."/>
            <person name="Bauer D."/>
            <person name="Andreopoulos W."/>
            <person name="Pangilinan J."/>
            <person name="LaButti K."/>
            <person name="Riley R."/>
            <person name="Lipzen A."/>
            <person name="Clum A."/>
            <person name="Drula E."/>
            <person name="Henrissat B."/>
            <person name="Kohler A."/>
            <person name="Grigoriev I.V."/>
            <person name="Martin F.M."/>
            <person name="Hacquard S."/>
        </authorList>
    </citation>
    <scope>NUCLEOTIDE SEQUENCE</scope>
    <source>
        <strain evidence="1">MPI-SDFR-AT-0120</strain>
    </source>
</reference>
<accession>A0A8K0RCI8</accession>
<organism evidence="1 2">
    <name type="scientific">Paraphoma chrysanthemicola</name>
    <dbReference type="NCBI Taxonomy" id="798071"/>
    <lineage>
        <taxon>Eukaryota</taxon>
        <taxon>Fungi</taxon>
        <taxon>Dikarya</taxon>
        <taxon>Ascomycota</taxon>
        <taxon>Pezizomycotina</taxon>
        <taxon>Dothideomycetes</taxon>
        <taxon>Pleosporomycetidae</taxon>
        <taxon>Pleosporales</taxon>
        <taxon>Pleosporineae</taxon>
        <taxon>Phaeosphaeriaceae</taxon>
        <taxon>Paraphoma</taxon>
    </lineage>
</organism>